<evidence type="ECO:0000313" key="2">
    <source>
        <dbReference type="Proteomes" id="UP000315413"/>
    </source>
</evidence>
<name>A0A514DKA0_9CAUD</name>
<sequence>MRNIFREAAQKAVSEGICTPEIGCGQPIREEDFTDDVSRREADISGLCQSCQDRIYALMEEGTDEPY</sequence>
<evidence type="ECO:0000313" key="1">
    <source>
        <dbReference type="EMBL" id="QDH94026.1"/>
    </source>
</evidence>
<protein>
    <submittedName>
        <fullName evidence="1">Uncharacterized protein</fullName>
    </submittedName>
</protein>
<reference evidence="1 2" key="1">
    <citation type="submission" date="2019-05" db="EMBL/GenBank/DDBJ databases">
        <authorList>
            <person name="Anderson M.E."/>
            <person name="Poser W.S.A."/>
            <person name="Smith D.I."/>
            <person name="Mcgriff A.K."/>
            <person name="Powell E.A."/>
            <person name="Stamm J."/>
            <person name="Caruso S.M."/>
            <person name="Garlena R.A."/>
            <person name="Russell D.A."/>
            <person name="Pope W.H."/>
            <person name="Jacobs-Sera D."/>
            <person name="Hatfull G.F."/>
        </authorList>
    </citation>
    <scope>NUCLEOTIDE SEQUENCE [LARGE SCALE GENOMIC DNA]</scope>
</reference>
<keyword evidence="2" id="KW-1185">Reference proteome</keyword>
<proteinExistence type="predicted"/>
<dbReference type="KEGG" id="vg:65121429"/>
<organism evidence="1 2">
    <name type="scientific">Streptomyces phage Evy</name>
    <dbReference type="NCBI Taxonomy" id="2588514"/>
    <lineage>
        <taxon>Viruses</taxon>
        <taxon>Duplodnaviria</taxon>
        <taxon>Heunggongvirae</taxon>
        <taxon>Uroviricota</taxon>
        <taxon>Caudoviricetes</taxon>
        <taxon>Stanwilliamsviridae</taxon>
        <taxon>Boydwoodruffvirinae</taxon>
        <taxon>Samistivirus</taxon>
        <taxon>Samistivirus evy</taxon>
    </lineage>
</organism>
<dbReference type="Proteomes" id="UP000315413">
    <property type="component" value="Segment"/>
</dbReference>
<dbReference type="GeneID" id="65121429"/>
<gene>
    <name evidence="1" type="primary">189</name>
    <name evidence="1" type="ORF">SEA_EVY_189</name>
</gene>
<accession>A0A514DKA0</accession>
<dbReference type="RefSeq" id="YP_010103535.1">
    <property type="nucleotide sequence ID" value="NC_055809.1"/>
</dbReference>
<dbReference type="EMBL" id="MK977711">
    <property type="protein sequence ID" value="QDH94026.1"/>
    <property type="molecule type" value="Genomic_DNA"/>
</dbReference>